<dbReference type="InterPro" id="IPR036565">
    <property type="entry name" value="Mur-like_cat_sf"/>
</dbReference>
<dbReference type="GO" id="GO:0005524">
    <property type="term" value="F:ATP binding"/>
    <property type="evidence" value="ECO:0007669"/>
    <property type="project" value="UniProtKB-KW"/>
</dbReference>
<evidence type="ECO:0000256" key="1">
    <source>
        <dbReference type="ARBA" id="ARBA00008276"/>
    </source>
</evidence>
<dbReference type="InterPro" id="IPR014892">
    <property type="entry name" value="RPA_C"/>
</dbReference>
<dbReference type="GO" id="GO:0005829">
    <property type="term" value="C:cytosol"/>
    <property type="evidence" value="ECO:0007669"/>
    <property type="project" value="TreeGrafter"/>
</dbReference>
<evidence type="ECO:0000256" key="6">
    <source>
        <dbReference type="ARBA" id="ARBA00022842"/>
    </source>
</evidence>
<organism evidence="10 11">
    <name type="scientific">Malassezia obtusa</name>
    <dbReference type="NCBI Taxonomy" id="76774"/>
    <lineage>
        <taxon>Eukaryota</taxon>
        <taxon>Fungi</taxon>
        <taxon>Dikarya</taxon>
        <taxon>Basidiomycota</taxon>
        <taxon>Ustilaginomycotina</taxon>
        <taxon>Malasseziomycetes</taxon>
        <taxon>Malasseziales</taxon>
        <taxon>Malasseziaceae</taxon>
        <taxon>Malassezia</taxon>
    </lineage>
</organism>
<reference evidence="10" key="1">
    <citation type="submission" date="2023-03" db="EMBL/GenBank/DDBJ databases">
        <title>Mating type loci evolution in Malassezia.</title>
        <authorList>
            <person name="Coelho M.A."/>
        </authorList>
    </citation>
    <scope>NUCLEOTIDE SEQUENCE</scope>
    <source>
        <strain evidence="10">CBS 7876</strain>
    </source>
</reference>
<dbReference type="GO" id="GO:0005739">
    <property type="term" value="C:mitochondrion"/>
    <property type="evidence" value="ECO:0007669"/>
    <property type="project" value="TreeGrafter"/>
</dbReference>
<dbReference type="EC" id="6.3.2.12" evidence="10"/>
<proteinExistence type="inferred from homology"/>
<evidence type="ECO:0000256" key="5">
    <source>
        <dbReference type="ARBA" id="ARBA00022840"/>
    </source>
</evidence>
<feature type="compositionally biased region" description="Gly residues" evidence="7">
    <location>
        <begin position="22"/>
        <end position="39"/>
    </location>
</feature>
<evidence type="ECO:0000259" key="9">
    <source>
        <dbReference type="Pfam" id="PF08784"/>
    </source>
</evidence>
<dbReference type="GO" id="GO:0008841">
    <property type="term" value="F:dihydrofolate synthase activity"/>
    <property type="evidence" value="ECO:0007669"/>
    <property type="project" value="UniProtKB-EC"/>
</dbReference>
<keyword evidence="4" id="KW-0547">Nucleotide-binding</keyword>
<dbReference type="Gene3D" id="3.40.1190.10">
    <property type="entry name" value="Mur-like, catalytic domain"/>
    <property type="match status" value="1"/>
</dbReference>
<dbReference type="InterPro" id="IPR004365">
    <property type="entry name" value="NA-bd_OB_tRNA"/>
</dbReference>
<dbReference type="Pfam" id="PF01336">
    <property type="entry name" value="tRNA_anti-codon"/>
    <property type="match status" value="1"/>
</dbReference>
<dbReference type="Proteomes" id="UP001214603">
    <property type="component" value="Chromosome 2"/>
</dbReference>
<evidence type="ECO:0000259" key="8">
    <source>
        <dbReference type="Pfam" id="PF01336"/>
    </source>
</evidence>
<dbReference type="InterPro" id="IPR036390">
    <property type="entry name" value="WH_DNA-bd_sf"/>
</dbReference>
<dbReference type="PROSITE" id="PS01011">
    <property type="entry name" value="FOLYLPOLYGLU_SYNT_1"/>
    <property type="match status" value="1"/>
</dbReference>
<dbReference type="InterPro" id="IPR036615">
    <property type="entry name" value="Mur_ligase_C_dom_sf"/>
</dbReference>
<dbReference type="Pfam" id="PF08784">
    <property type="entry name" value="RPA_C"/>
    <property type="match status" value="1"/>
</dbReference>
<dbReference type="GO" id="GO:0004326">
    <property type="term" value="F:tetrahydrofolylpolyglutamate synthase activity"/>
    <property type="evidence" value="ECO:0007669"/>
    <property type="project" value="InterPro"/>
</dbReference>
<dbReference type="PANTHER" id="PTHR11136:SF0">
    <property type="entry name" value="DIHYDROFOLATE SYNTHETASE-RELATED"/>
    <property type="match status" value="1"/>
</dbReference>
<dbReference type="SUPFAM" id="SSF46785">
    <property type="entry name" value="Winged helix' DNA-binding domain"/>
    <property type="match status" value="1"/>
</dbReference>
<feature type="region of interest" description="Disordered" evidence="7">
    <location>
        <begin position="1"/>
        <end position="46"/>
    </location>
</feature>
<dbReference type="SUPFAM" id="SSF50249">
    <property type="entry name" value="Nucleic acid-binding proteins"/>
    <property type="match status" value="1"/>
</dbReference>
<keyword evidence="6" id="KW-0460">Magnesium</keyword>
<feature type="domain" description="OB" evidence="8">
    <location>
        <begin position="79"/>
        <end position="151"/>
    </location>
</feature>
<protein>
    <submittedName>
        <fullName evidence="10">Dihydrofolate synthase</fullName>
        <ecNumber evidence="10">6.3.2.12</ecNumber>
    </submittedName>
</protein>
<dbReference type="SUPFAM" id="SSF53244">
    <property type="entry name" value="MurD-like peptide ligases, peptide-binding domain"/>
    <property type="match status" value="1"/>
</dbReference>
<keyword evidence="2 10" id="KW-0436">Ligase</keyword>
<dbReference type="AlphaFoldDB" id="A0AAF0E1A9"/>
<dbReference type="EMBL" id="CP119935">
    <property type="protein sequence ID" value="WFD02714.1"/>
    <property type="molecule type" value="Genomic_DNA"/>
</dbReference>
<dbReference type="GO" id="GO:0046872">
    <property type="term" value="F:metal ion binding"/>
    <property type="evidence" value="ECO:0007669"/>
    <property type="project" value="UniProtKB-KW"/>
</dbReference>
<keyword evidence="3" id="KW-0479">Metal-binding</keyword>
<dbReference type="InterPro" id="IPR012340">
    <property type="entry name" value="NA-bd_OB-fold"/>
</dbReference>
<dbReference type="PANTHER" id="PTHR11136">
    <property type="entry name" value="FOLYLPOLYGLUTAMATE SYNTHASE-RELATED"/>
    <property type="match status" value="1"/>
</dbReference>
<accession>A0AAF0E1A9</accession>
<evidence type="ECO:0000313" key="10">
    <source>
        <dbReference type="EMBL" id="WFD02714.1"/>
    </source>
</evidence>
<evidence type="ECO:0000256" key="2">
    <source>
        <dbReference type="ARBA" id="ARBA00022598"/>
    </source>
</evidence>
<comment type="similarity">
    <text evidence="1">Belongs to the folylpolyglutamate synthase family.</text>
</comment>
<dbReference type="Gene3D" id="3.90.190.20">
    <property type="entry name" value="Mur ligase, C-terminal domain"/>
    <property type="match status" value="1"/>
</dbReference>
<gene>
    <name evidence="10" type="primary">FOL3_1</name>
    <name evidence="10" type="ORF">MOBT1_001398</name>
</gene>
<dbReference type="SUPFAM" id="SSF53623">
    <property type="entry name" value="MurD-like peptide ligases, catalytic domain"/>
    <property type="match status" value="1"/>
</dbReference>
<evidence type="ECO:0000256" key="4">
    <source>
        <dbReference type="ARBA" id="ARBA00022741"/>
    </source>
</evidence>
<sequence>MEGTRGADAGYGDNPFGQNYSTGGGNTGGFFGGPGGSQDGGRRVGTNSLRPVTVRQVLNASQPHSDAPFTFDNAELSQVTLVAWIQNISRNATNVSYTLDDGTGQLDVRQWIDNSTDEGAKVDEFRTNEYVRVLGEIKSFNNKRSVTAASIARLEDHNEYLFHQLDVIHTHLQLSKGSGGAVRCAADRQVTKASDMSQDASVYDDSAAAADPASTDLSHLPPLQRRIYAAITAEAPDYPEGVDVQQVIARCKNVDPAQIQDAIDELANDGYIYQASDETHYLTTAGGVMDLGLSRVQALLRRVGSPHTKFPVIHVAGTNGKGSTTAYLDSLLTHGVGVRSGRFNSPHLVTARDSARVLGGIPIDAQTWDLARQQTLLADTSCGASDSDAPIHATPFELLTVQTLLAYTLLPPESQPEVLIIEVGVGGRLDATNVFPDENVLASVICPIDIDHEGLLGKGLAAIAREKAGIVKKHGLCVVADQRRSALVPGKGLVARPIEVPILVSLQQACNLQRARVVPVVIPWDAVRSGAPPADTDAARLRVPVSFQLMLHGPGTSTDISDARVEGAVDVEIEGTPSRLTGSTTALQALWSIAHDTSEAGHPQAAAREALRTAIRTRLFGPDAGCAERVRDALARYVWEGRAEWKTLGARTPLLLDGSHNESSAVALRQYLEQCLDTHAATAGAPCVDVRFTWIMAFSDGKDEAAMLDALLRGWRTSGAWRCVAQRVAFVPFSTPVEGMPWVRPIPPRTLAAAFDKPQAPLPAHDVHTFVTLREALAWAAATPQAPLEIVVVCGSLYLVSDYYRASCEA</sequence>
<dbReference type="InterPro" id="IPR001645">
    <property type="entry name" value="Folylpolyglutamate_synth"/>
</dbReference>
<feature type="domain" description="Replication protein A C-terminal" evidence="9">
    <location>
        <begin position="171"/>
        <end position="278"/>
    </location>
</feature>
<dbReference type="GO" id="GO:0003676">
    <property type="term" value="F:nucleic acid binding"/>
    <property type="evidence" value="ECO:0007669"/>
    <property type="project" value="InterPro"/>
</dbReference>
<evidence type="ECO:0000313" key="11">
    <source>
        <dbReference type="Proteomes" id="UP001214603"/>
    </source>
</evidence>
<dbReference type="InterPro" id="IPR018109">
    <property type="entry name" value="Folylpolyglutamate_synth_CS"/>
</dbReference>
<dbReference type="CDD" id="cd04478">
    <property type="entry name" value="RPA2_DBD_D"/>
    <property type="match status" value="1"/>
</dbReference>
<evidence type="ECO:0000256" key="3">
    <source>
        <dbReference type="ARBA" id="ARBA00022723"/>
    </source>
</evidence>
<keyword evidence="5" id="KW-0067">ATP-binding</keyword>
<keyword evidence="11" id="KW-1185">Reference proteome</keyword>
<name>A0AAF0E1A9_9BASI</name>
<dbReference type="Gene3D" id="2.40.50.140">
    <property type="entry name" value="Nucleic acid-binding proteins"/>
    <property type="match status" value="1"/>
</dbReference>
<evidence type="ECO:0000256" key="7">
    <source>
        <dbReference type="SAM" id="MobiDB-lite"/>
    </source>
</evidence>